<dbReference type="Gene3D" id="6.10.340.10">
    <property type="match status" value="1"/>
</dbReference>
<feature type="transmembrane region" description="Helical" evidence="7">
    <location>
        <begin position="9"/>
        <end position="26"/>
    </location>
</feature>
<keyword evidence="7" id="KW-0812">Transmembrane</keyword>
<evidence type="ECO:0000313" key="9">
    <source>
        <dbReference type="EMBL" id="MBP3966186.1"/>
    </source>
</evidence>
<accession>A0ABS5CJX7</accession>
<keyword evidence="4" id="KW-0808">Transferase</keyword>
<dbReference type="InterPro" id="IPR003594">
    <property type="entry name" value="HATPase_dom"/>
</dbReference>
<dbReference type="InterPro" id="IPR050640">
    <property type="entry name" value="Bact_2-comp_sensor_kinase"/>
</dbReference>
<comment type="caution">
    <text evidence="9">The sequence shown here is derived from an EMBL/GenBank/DDBJ whole genome shotgun (WGS) entry which is preliminary data.</text>
</comment>
<evidence type="ECO:0000256" key="2">
    <source>
        <dbReference type="ARBA" id="ARBA00022475"/>
    </source>
</evidence>
<dbReference type="Proteomes" id="UP000673394">
    <property type="component" value="Unassembled WGS sequence"/>
</dbReference>
<evidence type="ECO:0000259" key="8">
    <source>
        <dbReference type="PROSITE" id="PS50885"/>
    </source>
</evidence>
<evidence type="ECO:0000256" key="5">
    <source>
        <dbReference type="ARBA" id="ARBA00022777"/>
    </source>
</evidence>
<keyword evidence="10" id="KW-1185">Reference proteome</keyword>
<evidence type="ECO:0000256" key="7">
    <source>
        <dbReference type="SAM" id="Phobius"/>
    </source>
</evidence>
<feature type="transmembrane region" description="Helical" evidence="7">
    <location>
        <begin position="280"/>
        <end position="302"/>
    </location>
</feature>
<evidence type="ECO:0000313" key="10">
    <source>
        <dbReference type="Proteomes" id="UP000673394"/>
    </source>
</evidence>
<dbReference type="InterPro" id="IPR036890">
    <property type="entry name" value="HATPase_C_sf"/>
</dbReference>
<sequence length="581" mass="66281">MRASLRTKLIIGFFAVTVPLFALLLYNNFYAMNVVREEVGQSNKNLLSMYRNEIDRTLVESESYLYNFVVLNEDLRRYGKSQPSSAAYFFSKVRVQNKMIQDMVNYPNVNLVFTYGKAEDELLSTSFRGGDAARLETVTKVLKSYIASQSDAQLHEKSWKVIKQDGELAIVRLVPTDYGQIVGVWTDIDKLMVPLSYLELGKQGQAMFIARDGTPLTTAYVRGLNTAGTKLSLPSENERYTRLHMADQSDYLLVSTASKFAPLHLAVLVPESTLLQQLPYFQRLFFIIPLFGLAVLVIYLLLLQRALLKPMYELIKGMRQIKRGDLETRLMAGSTREFGIINDTFNDMASQVHDLKIHVYEEQIRTQRAELKHLQVQINPHFLLNAINIIYNLAELNKTDLIKKMSTHISKYFRFVTRTNLNSVSVNTEFEHLQSYLEIQQLRFPQYLRFEINISPGLEKEMLPPLIIQPFVENAIVHGFEMGPEHFTIRIAAKPATNEDAAYYEVTISDNGVGIADDQLVELQRGDIHADFEDGHLGIWNVRHRLKLQYGTSAELKFEHGEPKGTVVTLRIPCSTTTSTG</sequence>
<keyword evidence="2" id="KW-1003">Cell membrane</keyword>
<dbReference type="PANTHER" id="PTHR34220:SF7">
    <property type="entry name" value="SENSOR HISTIDINE KINASE YPDA"/>
    <property type="match status" value="1"/>
</dbReference>
<proteinExistence type="predicted"/>
<keyword evidence="3" id="KW-0597">Phosphoprotein</keyword>
<evidence type="ECO:0000256" key="1">
    <source>
        <dbReference type="ARBA" id="ARBA00004651"/>
    </source>
</evidence>
<organism evidence="9 10">
    <name type="scientific">Paenibacillus lignilyticus</name>
    <dbReference type="NCBI Taxonomy" id="1172615"/>
    <lineage>
        <taxon>Bacteria</taxon>
        <taxon>Bacillati</taxon>
        <taxon>Bacillota</taxon>
        <taxon>Bacilli</taxon>
        <taxon>Bacillales</taxon>
        <taxon>Paenibacillaceae</taxon>
        <taxon>Paenibacillus</taxon>
    </lineage>
</organism>
<gene>
    <name evidence="9" type="ORF">I8J30_26125</name>
</gene>
<name>A0ABS5CJX7_9BACL</name>
<dbReference type="SUPFAM" id="SSF55874">
    <property type="entry name" value="ATPase domain of HSP90 chaperone/DNA topoisomerase II/histidine kinase"/>
    <property type="match status" value="1"/>
</dbReference>
<feature type="domain" description="HAMP" evidence="8">
    <location>
        <begin position="305"/>
        <end position="357"/>
    </location>
</feature>
<comment type="subcellular location">
    <subcellularLocation>
        <location evidence="1">Cell membrane</location>
        <topology evidence="1">Multi-pass membrane protein</topology>
    </subcellularLocation>
</comment>
<dbReference type="GO" id="GO:0016301">
    <property type="term" value="F:kinase activity"/>
    <property type="evidence" value="ECO:0007669"/>
    <property type="project" value="UniProtKB-KW"/>
</dbReference>
<evidence type="ECO:0000256" key="6">
    <source>
        <dbReference type="ARBA" id="ARBA00023136"/>
    </source>
</evidence>
<dbReference type="Pfam" id="PF06580">
    <property type="entry name" value="His_kinase"/>
    <property type="match status" value="1"/>
</dbReference>
<evidence type="ECO:0000256" key="4">
    <source>
        <dbReference type="ARBA" id="ARBA00022679"/>
    </source>
</evidence>
<reference evidence="9 10" key="1">
    <citation type="submission" date="2021-04" db="EMBL/GenBank/DDBJ databases">
        <title>Paenibacillus sp. DLE-14 whole genome sequence.</title>
        <authorList>
            <person name="Ham Y.J."/>
        </authorList>
    </citation>
    <scope>NUCLEOTIDE SEQUENCE [LARGE SCALE GENOMIC DNA]</scope>
    <source>
        <strain evidence="9 10">DLE-14</strain>
    </source>
</reference>
<dbReference type="Pfam" id="PF00672">
    <property type="entry name" value="HAMP"/>
    <property type="match status" value="1"/>
</dbReference>
<dbReference type="CDD" id="cd06225">
    <property type="entry name" value="HAMP"/>
    <property type="match status" value="1"/>
</dbReference>
<keyword evidence="7" id="KW-1133">Transmembrane helix</keyword>
<keyword evidence="6 7" id="KW-0472">Membrane</keyword>
<evidence type="ECO:0000256" key="3">
    <source>
        <dbReference type="ARBA" id="ARBA00022553"/>
    </source>
</evidence>
<dbReference type="Gene3D" id="3.30.565.10">
    <property type="entry name" value="Histidine kinase-like ATPase, C-terminal domain"/>
    <property type="match status" value="1"/>
</dbReference>
<dbReference type="PROSITE" id="PS50885">
    <property type="entry name" value="HAMP"/>
    <property type="match status" value="1"/>
</dbReference>
<dbReference type="InterPro" id="IPR003660">
    <property type="entry name" value="HAMP_dom"/>
</dbReference>
<dbReference type="EMBL" id="JAGKSP010000015">
    <property type="protein sequence ID" value="MBP3966186.1"/>
    <property type="molecule type" value="Genomic_DNA"/>
</dbReference>
<dbReference type="PANTHER" id="PTHR34220">
    <property type="entry name" value="SENSOR HISTIDINE KINASE YPDA"/>
    <property type="match status" value="1"/>
</dbReference>
<dbReference type="SMART" id="SM00304">
    <property type="entry name" value="HAMP"/>
    <property type="match status" value="1"/>
</dbReference>
<dbReference type="Pfam" id="PF02518">
    <property type="entry name" value="HATPase_c"/>
    <property type="match status" value="1"/>
</dbReference>
<dbReference type="RefSeq" id="WP_210663158.1">
    <property type="nucleotide sequence ID" value="NZ_JAGKSP010000015.1"/>
</dbReference>
<protein>
    <submittedName>
        <fullName evidence="9">Sensor histidine kinase</fullName>
    </submittedName>
</protein>
<dbReference type="SUPFAM" id="SSF158472">
    <property type="entry name" value="HAMP domain-like"/>
    <property type="match status" value="1"/>
</dbReference>
<keyword evidence="5 9" id="KW-0418">Kinase</keyword>
<dbReference type="InterPro" id="IPR010559">
    <property type="entry name" value="Sig_transdc_His_kin_internal"/>
</dbReference>